<dbReference type="EMBL" id="MCGO01000001">
    <property type="protein sequence ID" value="ORY53817.1"/>
    <property type="molecule type" value="Genomic_DNA"/>
</dbReference>
<keyword evidence="1" id="KW-0812">Transmembrane</keyword>
<reference evidence="2 3" key="1">
    <citation type="submission" date="2016-07" db="EMBL/GenBank/DDBJ databases">
        <title>Pervasive Adenine N6-methylation of Active Genes in Fungi.</title>
        <authorList>
            <consortium name="DOE Joint Genome Institute"/>
            <person name="Mondo S.J."/>
            <person name="Dannebaum R.O."/>
            <person name="Kuo R.C."/>
            <person name="Labutti K."/>
            <person name="Haridas S."/>
            <person name="Kuo A."/>
            <person name="Salamov A."/>
            <person name="Ahrendt S.R."/>
            <person name="Lipzen A."/>
            <person name="Sullivan W."/>
            <person name="Andreopoulos W.B."/>
            <person name="Clum A."/>
            <person name="Lindquist E."/>
            <person name="Daum C."/>
            <person name="Ramamoorthy G.K."/>
            <person name="Gryganskyi A."/>
            <person name="Culley D."/>
            <person name="Magnuson J.K."/>
            <person name="James T.Y."/>
            <person name="O'Malley M.A."/>
            <person name="Stajich J.E."/>
            <person name="Spatafora J.W."/>
            <person name="Visel A."/>
            <person name="Grigoriev I.V."/>
        </authorList>
    </citation>
    <scope>NUCLEOTIDE SEQUENCE [LARGE SCALE GENOMIC DNA]</scope>
    <source>
        <strain evidence="2 3">JEL800</strain>
    </source>
</reference>
<keyword evidence="1" id="KW-0472">Membrane</keyword>
<evidence type="ECO:0000256" key="1">
    <source>
        <dbReference type="SAM" id="Phobius"/>
    </source>
</evidence>
<evidence type="ECO:0000313" key="2">
    <source>
        <dbReference type="EMBL" id="ORY53817.1"/>
    </source>
</evidence>
<evidence type="ECO:0000313" key="3">
    <source>
        <dbReference type="Proteomes" id="UP000193642"/>
    </source>
</evidence>
<feature type="transmembrane region" description="Helical" evidence="1">
    <location>
        <begin position="39"/>
        <end position="59"/>
    </location>
</feature>
<sequence>MNKALPTATTYKSFLFAVREALLLDNSPPRPINWLRVRRGISCFIMVSSGGLYLSLFAARIRAESDDALLQEFYAKRQKAAREEGALRAAIDRLKAKVPVTSA</sequence>
<keyword evidence="1" id="KW-1133">Transmembrane helix</keyword>
<dbReference type="Proteomes" id="UP000193642">
    <property type="component" value="Unassembled WGS sequence"/>
</dbReference>
<comment type="caution">
    <text evidence="2">The sequence shown here is derived from an EMBL/GenBank/DDBJ whole genome shotgun (WGS) entry which is preliminary data.</text>
</comment>
<proteinExistence type="predicted"/>
<name>A0A1Y2D3N0_9FUNG</name>
<accession>A0A1Y2D3N0</accession>
<gene>
    <name evidence="2" type="ORF">BCR33DRAFT_761132</name>
</gene>
<protein>
    <submittedName>
        <fullName evidence="2">Uncharacterized protein</fullName>
    </submittedName>
</protein>
<dbReference type="AlphaFoldDB" id="A0A1Y2D3N0"/>
<keyword evidence="3" id="KW-1185">Reference proteome</keyword>
<organism evidence="2 3">
    <name type="scientific">Rhizoclosmatium globosum</name>
    <dbReference type="NCBI Taxonomy" id="329046"/>
    <lineage>
        <taxon>Eukaryota</taxon>
        <taxon>Fungi</taxon>
        <taxon>Fungi incertae sedis</taxon>
        <taxon>Chytridiomycota</taxon>
        <taxon>Chytridiomycota incertae sedis</taxon>
        <taxon>Chytridiomycetes</taxon>
        <taxon>Chytridiales</taxon>
        <taxon>Chytriomycetaceae</taxon>
        <taxon>Rhizoclosmatium</taxon>
    </lineage>
</organism>